<evidence type="ECO:0000313" key="4">
    <source>
        <dbReference type="Proteomes" id="UP000001176"/>
    </source>
</evidence>
<organism evidence="3 4">
    <name type="scientific">Gluconacetobacter diazotrophicus (strain ATCC 49037 / DSM 5601 / CCUG 37298 / CIP 103539 / LMG 7603 / PAl5)</name>
    <dbReference type="NCBI Taxonomy" id="272568"/>
    <lineage>
        <taxon>Bacteria</taxon>
        <taxon>Pseudomonadati</taxon>
        <taxon>Pseudomonadota</taxon>
        <taxon>Alphaproteobacteria</taxon>
        <taxon>Acetobacterales</taxon>
        <taxon>Acetobacteraceae</taxon>
        <taxon>Gluconacetobacter</taxon>
    </lineage>
</organism>
<dbReference type="PANTHER" id="PTHR47505">
    <property type="entry name" value="DNA UTILIZATION PROTEIN YHGH"/>
    <property type="match status" value="1"/>
</dbReference>
<evidence type="ECO:0000256" key="1">
    <source>
        <dbReference type="ARBA" id="ARBA00008007"/>
    </source>
</evidence>
<dbReference type="InterPro" id="IPR051910">
    <property type="entry name" value="ComF/GntX_DNA_util-trans"/>
</dbReference>
<dbReference type="SUPFAM" id="SSF53271">
    <property type="entry name" value="PRTase-like"/>
    <property type="match status" value="1"/>
</dbReference>
<feature type="domain" description="Double zinc ribbon" evidence="2">
    <location>
        <begin position="25"/>
        <end position="90"/>
    </location>
</feature>
<dbReference type="Pfam" id="PF18912">
    <property type="entry name" value="DZR_2"/>
    <property type="match status" value="1"/>
</dbReference>
<keyword evidence="4" id="KW-1185">Reference proteome</keyword>
<dbReference type="EMBL" id="AM889285">
    <property type="protein sequence ID" value="CAP55846.1"/>
    <property type="molecule type" value="Genomic_DNA"/>
</dbReference>
<proteinExistence type="inferred from homology"/>
<dbReference type="CDD" id="cd06223">
    <property type="entry name" value="PRTases_typeI"/>
    <property type="match status" value="1"/>
</dbReference>
<sequence>MMDGAIRTTTMTGPGGMARRLGSLLLDGLLPPDCPLCHQPVERAGLLCPDCFRHMRFISEPCCDACGEPFAGAGFAGSVLGGAGRICASCADRRPPWRAGRAALVYDEWSRALILRLKYADRTELAPLLGRHMARIGQGMLGQADLLVPVPLHRRRLFRRRYNQAALLARAVGRTVGLRTLPDALIRPQATPPLARLGPASRRDILHGAIAVRPSRRAAIANRRIVLVDDVMTTGATTGECARVLLAAGAASVDVLVAARAPDPGRDPSQDTGQHP</sequence>
<evidence type="ECO:0000259" key="2">
    <source>
        <dbReference type="Pfam" id="PF18912"/>
    </source>
</evidence>
<reference evidence="3 4" key="1">
    <citation type="journal article" date="2009" name="BMC Genomics">
        <title>Complete genome sequence of the sugarcane nitrogen-fixing endophyte Gluconacetobacter diazotrophicus Pal5.</title>
        <authorList>
            <person name="Bertalan M."/>
            <person name="Albano R."/>
            <person name="Padua V."/>
            <person name="Rouws L."/>
            <person name="Rojas C."/>
            <person name="Hemerly A."/>
            <person name="Teixeira K."/>
            <person name="Schwab S."/>
            <person name="Araujo J."/>
            <person name="Oliveira A."/>
            <person name="Franca L."/>
            <person name="Magalhaes V."/>
            <person name="Alqueres S."/>
            <person name="Cardoso A."/>
            <person name="Almeida W."/>
            <person name="Loureiro M.M."/>
            <person name="Nogueira E."/>
            <person name="Cidade D."/>
            <person name="Oliveira D."/>
            <person name="Simao T."/>
            <person name="Macedo J."/>
            <person name="Valadao A."/>
            <person name="Dreschsel M."/>
            <person name="Freitas F."/>
            <person name="Vidal M."/>
            <person name="Guedes H."/>
            <person name="Rodrigues E."/>
            <person name="Meneses C."/>
            <person name="Brioso P."/>
            <person name="Pozzer L."/>
            <person name="Figueiredo D."/>
            <person name="Montano H."/>
            <person name="Junior J."/>
            <person name="Filho G."/>
            <person name="Flores V."/>
            <person name="Ferreira B."/>
            <person name="Branco A."/>
            <person name="Gonzalez P."/>
            <person name="Guillobel H."/>
            <person name="Lemos M."/>
            <person name="Seibel L."/>
            <person name="Macedo J."/>
            <person name="Alves-Ferreira M."/>
            <person name="Sachetto-Martins G."/>
            <person name="Coelho A."/>
            <person name="Santos E."/>
            <person name="Amaral G."/>
            <person name="Neves A."/>
            <person name="Pacheco A.B."/>
            <person name="Carvalho D."/>
            <person name="Lery L."/>
            <person name="Bisch P."/>
            <person name="Rossle S.C."/>
            <person name="Urmenyi T."/>
            <person name="Kruger W.V."/>
            <person name="Martins O."/>
            <person name="Baldani J.I."/>
            <person name="Ferreira P.C."/>
        </authorList>
    </citation>
    <scope>NUCLEOTIDE SEQUENCE [LARGE SCALE GENOMIC DNA]</scope>
    <source>
        <strain evidence="4">ATCC 49037 / DSM 5601 / CCUG 37298 / CIP 103539 / LMG 7603 / PAl5</strain>
    </source>
</reference>
<dbReference type="PANTHER" id="PTHR47505:SF1">
    <property type="entry name" value="DNA UTILIZATION PROTEIN YHGH"/>
    <property type="match status" value="1"/>
</dbReference>
<dbReference type="InterPro" id="IPR000836">
    <property type="entry name" value="PRTase_dom"/>
</dbReference>
<accession>A9HJ30</accession>
<dbReference type="AlphaFoldDB" id="A9HJ30"/>
<keyword evidence="3" id="KW-0328">Glycosyltransferase</keyword>
<dbReference type="KEGG" id="gdi:GDI1903"/>
<protein>
    <submittedName>
        <fullName evidence="3">Putative phosphoribosyltransferase</fullName>
    </submittedName>
</protein>
<dbReference type="Gene3D" id="3.40.50.2020">
    <property type="match status" value="1"/>
</dbReference>
<dbReference type="InterPro" id="IPR044005">
    <property type="entry name" value="DZR_2"/>
</dbReference>
<gene>
    <name evidence="3" type="ordered locus">GDI1903</name>
</gene>
<evidence type="ECO:0000313" key="3">
    <source>
        <dbReference type="EMBL" id="CAP55846.1"/>
    </source>
</evidence>
<dbReference type="Proteomes" id="UP000001176">
    <property type="component" value="Chromosome"/>
</dbReference>
<dbReference type="InterPro" id="IPR029057">
    <property type="entry name" value="PRTase-like"/>
</dbReference>
<name>A9HJ30_GLUDA</name>
<comment type="similarity">
    <text evidence="1">Belongs to the ComF/GntX family.</text>
</comment>
<dbReference type="GO" id="GO:0016757">
    <property type="term" value="F:glycosyltransferase activity"/>
    <property type="evidence" value="ECO:0007669"/>
    <property type="project" value="UniProtKB-KW"/>
</dbReference>
<keyword evidence="3" id="KW-0808">Transferase</keyword>